<proteinExistence type="predicted"/>
<dbReference type="RefSeq" id="WP_044249809.1">
    <property type="nucleotide sequence ID" value="NZ_ASRX01000086.1"/>
</dbReference>
<dbReference type="OrthoDB" id="5518612at2"/>
<dbReference type="Proteomes" id="UP000019678">
    <property type="component" value="Unassembled WGS sequence"/>
</dbReference>
<evidence type="ECO:0000256" key="1">
    <source>
        <dbReference type="SAM" id="SignalP"/>
    </source>
</evidence>
<feature type="chain" id="PRO_5001499968" description="Peptidase C51 domain-containing protein" evidence="1">
    <location>
        <begin position="26"/>
        <end position="243"/>
    </location>
</feature>
<evidence type="ECO:0008006" key="4">
    <source>
        <dbReference type="Google" id="ProtNLM"/>
    </source>
</evidence>
<organism evidence="2 3">
    <name type="scientific">Chondromyces apiculatus DSM 436</name>
    <dbReference type="NCBI Taxonomy" id="1192034"/>
    <lineage>
        <taxon>Bacteria</taxon>
        <taxon>Pseudomonadati</taxon>
        <taxon>Myxococcota</taxon>
        <taxon>Polyangia</taxon>
        <taxon>Polyangiales</taxon>
        <taxon>Polyangiaceae</taxon>
        <taxon>Chondromyces</taxon>
    </lineage>
</organism>
<gene>
    <name evidence="2" type="ORF">CAP_8548</name>
</gene>
<evidence type="ECO:0000313" key="2">
    <source>
        <dbReference type="EMBL" id="EYF01207.1"/>
    </source>
</evidence>
<sequence>MLKLSGCLAAAALSLVALAPSTASAQTCGAIAGAALSIVEEGLLTGNGAPFFTSAFRFAYELNVSDVRDIWGYGSPSSPIYYDYILDGVNFTNISTLVDTNSDGLADNVAPGDIVVIDEATAPVYSGHTVVIVGDVKKLATPQGPINSFDQWIVAIADQTGSSHGCATIGGVAYNDSRGCGTITAAPGTAYIRLYTDPTTGVIEGYNWKAGPSNASYYTQAQRGVTIGRVAPCPPAFSVITGS</sequence>
<protein>
    <recommendedName>
        <fullName evidence="4">Peptidase C51 domain-containing protein</fullName>
    </recommendedName>
</protein>
<comment type="caution">
    <text evidence="2">The sequence shown here is derived from an EMBL/GenBank/DDBJ whole genome shotgun (WGS) entry which is preliminary data.</text>
</comment>
<accession>A0A017SWR6</accession>
<keyword evidence="3" id="KW-1185">Reference proteome</keyword>
<reference evidence="2 3" key="1">
    <citation type="submission" date="2013-05" db="EMBL/GenBank/DDBJ databases">
        <title>Genome assembly of Chondromyces apiculatus DSM 436.</title>
        <authorList>
            <person name="Sharma G."/>
            <person name="Khatri I."/>
            <person name="Kaur C."/>
            <person name="Mayilraj S."/>
            <person name="Subramanian S."/>
        </authorList>
    </citation>
    <scope>NUCLEOTIDE SEQUENCE [LARGE SCALE GENOMIC DNA]</scope>
    <source>
        <strain evidence="2 3">DSM 436</strain>
    </source>
</reference>
<dbReference type="AlphaFoldDB" id="A0A017SWR6"/>
<feature type="signal peptide" evidence="1">
    <location>
        <begin position="1"/>
        <end position="25"/>
    </location>
</feature>
<name>A0A017SWR6_9BACT</name>
<evidence type="ECO:0000313" key="3">
    <source>
        <dbReference type="Proteomes" id="UP000019678"/>
    </source>
</evidence>
<keyword evidence="1" id="KW-0732">Signal</keyword>
<dbReference type="EMBL" id="ASRX01000086">
    <property type="protein sequence ID" value="EYF01207.1"/>
    <property type="molecule type" value="Genomic_DNA"/>
</dbReference>